<dbReference type="Pfam" id="PF07730">
    <property type="entry name" value="HisKA_3"/>
    <property type="match status" value="1"/>
</dbReference>
<dbReference type="PANTHER" id="PTHR24421:SF10">
    <property type="entry name" value="NITRATE_NITRITE SENSOR PROTEIN NARQ"/>
    <property type="match status" value="1"/>
</dbReference>
<feature type="compositionally biased region" description="Low complexity" evidence="9">
    <location>
        <begin position="402"/>
        <end position="444"/>
    </location>
</feature>
<evidence type="ECO:0000256" key="7">
    <source>
        <dbReference type="ARBA" id="ARBA00022840"/>
    </source>
</evidence>
<evidence type="ECO:0000256" key="5">
    <source>
        <dbReference type="ARBA" id="ARBA00022741"/>
    </source>
</evidence>
<protein>
    <recommendedName>
        <fullName evidence="2">histidine kinase</fullName>
        <ecNumber evidence="2">2.7.13.3</ecNumber>
    </recommendedName>
</protein>
<evidence type="ECO:0000256" key="6">
    <source>
        <dbReference type="ARBA" id="ARBA00022777"/>
    </source>
</evidence>
<reference evidence="13" key="1">
    <citation type="journal article" date="2019" name="Int. J. Syst. Evol. Microbiol.">
        <title>The Global Catalogue of Microorganisms (GCM) 10K type strain sequencing project: providing services to taxonomists for standard genome sequencing and annotation.</title>
        <authorList>
            <consortium name="The Broad Institute Genomics Platform"/>
            <consortium name="The Broad Institute Genome Sequencing Center for Infectious Disease"/>
            <person name="Wu L."/>
            <person name="Ma J."/>
        </authorList>
    </citation>
    <scope>NUCLEOTIDE SEQUENCE [LARGE SCALE GENOMIC DNA]</scope>
    <source>
        <strain evidence="13">JCM 17441</strain>
    </source>
</reference>
<evidence type="ECO:0000256" key="10">
    <source>
        <dbReference type="SAM" id="Phobius"/>
    </source>
</evidence>
<dbReference type="SUPFAM" id="SSF55874">
    <property type="entry name" value="ATPase domain of HSP90 chaperone/DNA topoisomerase II/histidine kinase"/>
    <property type="match status" value="1"/>
</dbReference>
<keyword evidence="6" id="KW-0418">Kinase</keyword>
<dbReference type="Gene3D" id="2.60.40.290">
    <property type="match status" value="1"/>
</dbReference>
<feature type="region of interest" description="Disordered" evidence="9">
    <location>
        <begin position="388"/>
        <end position="444"/>
    </location>
</feature>
<feature type="domain" description="CBM2" evidence="11">
    <location>
        <begin position="445"/>
        <end position="553"/>
    </location>
</feature>
<keyword evidence="10" id="KW-1133">Transmembrane helix</keyword>
<dbReference type="Pfam" id="PF02518">
    <property type="entry name" value="HATPase_c"/>
    <property type="match status" value="1"/>
</dbReference>
<evidence type="ECO:0000256" key="4">
    <source>
        <dbReference type="ARBA" id="ARBA00022679"/>
    </source>
</evidence>
<dbReference type="InterPro" id="IPR008965">
    <property type="entry name" value="CBM2/CBM3_carb-bd_dom_sf"/>
</dbReference>
<evidence type="ECO:0000259" key="11">
    <source>
        <dbReference type="PROSITE" id="PS51173"/>
    </source>
</evidence>
<sequence length="553" mass="56297">MGDHLRLRLCAALVVAGAAVAAAATVLAPLPAAIGLILAAALGGALLYWPGALLALPLLLFADGVEAKVAVAAAGALPVAALYAWRRWSARGERVRAAAAADERARLAGEMHDSLSKTLDAIALGAAALPDGLDEPDRAGRLAAKLPDGLDEPDRAGRPAATLPDSLDEPDRAGRLAATRRDGRREAARDARGLIEELRTSPADAPLSDLVAAISQEWSARTGIGVILHSAGLDDAGDADPAPQAGIELCWILREALRNVAAHARAETVAVTLGRDGDGITLEVRDDGAGFAVPDGLAYLQRDGHHGIVGMHERARLCGGHLSVWSRPGGGTRVTATVPAAVVAGTRRPSGRVRLIVAAAASLVPLAAVLILATPDGRTMPLAAQETGLPFDPRATHGPATAGVSPAPGRSPSAGGASPTASRGASARPPAGSSAPAAPATVGTTVAETRTCQVVYVKRSEWNNGFVADVTLTNTGSAPMRAWSMTFSYTAGQKLLSYWNAVARQDGAVLTVGPTGDQPVLDAGKSLTFGLQGTWAGRNPNPTAFAVNGSPCG</sequence>
<proteinExistence type="predicted"/>
<dbReference type="InterPro" id="IPR001919">
    <property type="entry name" value="CBD2"/>
</dbReference>
<dbReference type="PANTHER" id="PTHR24421">
    <property type="entry name" value="NITRATE/NITRITE SENSOR PROTEIN NARX-RELATED"/>
    <property type="match status" value="1"/>
</dbReference>
<dbReference type="RefSeq" id="WP_345123786.1">
    <property type="nucleotide sequence ID" value="NZ_BAABAT010000004.1"/>
</dbReference>
<gene>
    <name evidence="12" type="ORF">GCM10022255_020600</name>
</gene>
<name>A0ABP8D3Y2_9ACTN</name>
<evidence type="ECO:0000313" key="13">
    <source>
        <dbReference type="Proteomes" id="UP001500620"/>
    </source>
</evidence>
<feature type="compositionally biased region" description="Basic and acidic residues" evidence="9">
    <location>
        <begin position="169"/>
        <end position="188"/>
    </location>
</feature>
<evidence type="ECO:0000256" key="3">
    <source>
        <dbReference type="ARBA" id="ARBA00022553"/>
    </source>
</evidence>
<accession>A0ABP8D3Y2</accession>
<evidence type="ECO:0000256" key="9">
    <source>
        <dbReference type="SAM" id="MobiDB-lite"/>
    </source>
</evidence>
<dbReference type="Gene3D" id="3.30.565.10">
    <property type="entry name" value="Histidine kinase-like ATPase, C-terminal domain"/>
    <property type="match status" value="1"/>
</dbReference>
<keyword evidence="13" id="KW-1185">Reference proteome</keyword>
<feature type="transmembrane region" description="Helical" evidence="10">
    <location>
        <begin position="6"/>
        <end position="27"/>
    </location>
</feature>
<keyword evidence="4" id="KW-0808">Transferase</keyword>
<dbReference type="SUPFAM" id="SSF49384">
    <property type="entry name" value="Carbohydrate-binding domain"/>
    <property type="match status" value="1"/>
</dbReference>
<dbReference type="PROSITE" id="PS51173">
    <property type="entry name" value="CBM2"/>
    <property type="match status" value="1"/>
</dbReference>
<evidence type="ECO:0000256" key="2">
    <source>
        <dbReference type="ARBA" id="ARBA00012438"/>
    </source>
</evidence>
<feature type="transmembrane region" description="Helical" evidence="10">
    <location>
        <begin position="34"/>
        <end position="61"/>
    </location>
</feature>
<dbReference type="SMART" id="SM00637">
    <property type="entry name" value="CBD_II"/>
    <property type="match status" value="1"/>
</dbReference>
<dbReference type="CDD" id="cd16917">
    <property type="entry name" value="HATPase_UhpB-NarQ-NarX-like"/>
    <property type="match status" value="1"/>
</dbReference>
<dbReference type="EC" id="2.7.13.3" evidence="2"/>
<comment type="caution">
    <text evidence="12">The sequence shown here is derived from an EMBL/GenBank/DDBJ whole genome shotgun (WGS) entry which is preliminary data.</text>
</comment>
<feature type="transmembrane region" description="Helical" evidence="10">
    <location>
        <begin position="355"/>
        <end position="373"/>
    </location>
</feature>
<organism evidence="12 13">
    <name type="scientific">Dactylosporangium darangshiense</name>
    <dbReference type="NCBI Taxonomy" id="579108"/>
    <lineage>
        <taxon>Bacteria</taxon>
        <taxon>Bacillati</taxon>
        <taxon>Actinomycetota</taxon>
        <taxon>Actinomycetes</taxon>
        <taxon>Micromonosporales</taxon>
        <taxon>Micromonosporaceae</taxon>
        <taxon>Dactylosporangium</taxon>
    </lineage>
</organism>
<dbReference type="EMBL" id="BAABAT010000004">
    <property type="protein sequence ID" value="GAA4246904.1"/>
    <property type="molecule type" value="Genomic_DNA"/>
</dbReference>
<dbReference type="InterPro" id="IPR050482">
    <property type="entry name" value="Sensor_HK_TwoCompSys"/>
</dbReference>
<keyword evidence="7" id="KW-0067">ATP-binding</keyword>
<keyword evidence="3" id="KW-0597">Phosphoprotein</keyword>
<comment type="catalytic activity">
    <reaction evidence="1">
        <text>ATP + protein L-histidine = ADP + protein N-phospho-L-histidine.</text>
        <dbReference type="EC" id="2.7.13.3"/>
    </reaction>
</comment>
<keyword evidence="10" id="KW-0812">Transmembrane</keyword>
<dbReference type="InterPro" id="IPR012291">
    <property type="entry name" value="CBM2_carb-bd_dom_sf"/>
</dbReference>
<dbReference type="Pfam" id="PF00553">
    <property type="entry name" value="CBM_2"/>
    <property type="match status" value="1"/>
</dbReference>
<dbReference type="InterPro" id="IPR003594">
    <property type="entry name" value="HATPase_dom"/>
</dbReference>
<dbReference type="InterPro" id="IPR036890">
    <property type="entry name" value="HATPase_C_sf"/>
</dbReference>
<dbReference type="Proteomes" id="UP001500620">
    <property type="component" value="Unassembled WGS sequence"/>
</dbReference>
<evidence type="ECO:0000256" key="8">
    <source>
        <dbReference type="ARBA" id="ARBA00023012"/>
    </source>
</evidence>
<evidence type="ECO:0000256" key="1">
    <source>
        <dbReference type="ARBA" id="ARBA00000085"/>
    </source>
</evidence>
<dbReference type="InterPro" id="IPR011712">
    <property type="entry name" value="Sig_transdc_His_kin_sub3_dim/P"/>
</dbReference>
<evidence type="ECO:0000313" key="12">
    <source>
        <dbReference type="EMBL" id="GAA4246904.1"/>
    </source>
</evidence>
<keyword evidence="8" id="KW-0902">Two-component regulatory system</keyword>
<keyword evidence="10" id="KW-0472">Membrane</keyword>
<keyword evidence="5" id="KW-0547">Nucleotide-binding</keyword>
<feature type="region of interest" description="Disordered" evidence="9">
    <location>
        <begin position="145"/>
        <end position="188"/>
    </location>
</feature>
<feature type="transmembrane region" description="Helical" evidence="10">
    <location>
        <begin position="67"/>
        <end position="85"/>
    </location>
</feature>